<protein>
    <recommendedName>
        <fullName evidence="17">Mitochondrial chaperone BCS1</fullName>
    </recommendedName>
</protein>
<dbReference type="SUPFAM" id="SSF52540">
    <property type="entry name" value="P-loop containing nucleoside triphosphate hydrolases"/>
    <property type="match status" value="1"/>
</dbReference>
<comment type="caution">
    <text evidence="15">The sequence shown here is derived from an EMBL/GenBank/DDBJ whole genome shotgun (WGS) entry which is preliminary data.</text>
</comment>
<evidence type="ECO:0000256" key="2">
    <source>
        <dbReference type="ARBA" id="ARBA00007448"/>
    </source>
</evidence>
<evidence type="ECO:0000256" key="5">
    <source>
        <dbReference type="ARBA" id="ARBA00022792"/>
    </source>
</evidence>
<evidence type="ECO:0000256" key="4">
    <source>
        <dbReference type="ARBA" id="ARBA00022741"/>
    </source>
</evidence>
<dbReference type="PROSITE" id="PS00674">
    <property type="entry name" value="AAA"/>
    <property type="match status" value="1"/>
</dbReference>
<evidence type="ECO:0000313" key="16">
    <source>
        <dbReference type="Proteomes" id="UP001583172"/>
    </source>
</evidence>
<keyword evidence="6" id="KW-0378">Hydrolase</keyword>
<dbReference type="PANTHER" id="PTHR23070">
    <property type="entry name" value="BCS1 AAA-TYPE ATPASE"/>
    <property type="match status" value="1"/>
</dbReference>
<dbReference type="Proteomes" id="UP001583172">
    <property type="component" value="Unassembled WGS sequence"/>
</dbReference>
<dbReference type="InterPro" id="IPR003959">
    <property type="entry name" value="ATPase_AAA_core"/>
</dbReference>
<dbReference type="InterPro" id="IPR057495">
    <property type="entry name" value="AAA_lid_BCS1"/>
</dbReference>
<feature type="compositionally biased region" description="Acidic residues" evidence="12">
    <location>
        <begin position="405"/>
        <end position="416"/>
    </location>
</feature>
<evidence type="ECO:0000256" key="1">
    <source>
        <dbReference type="ARBA" id="ARBA00004434"/>
    </source>
</evidence>
<evidence type="ECO:0000256" key="9">
    <source>
        <dbReference type="ARBA" id="ARBA00023128"/>
    </source>
</evidence>
<organism evidence="15 16">
    <name type="scientific">Humicola insolens</name>
    <name type="common">Soft-rot fungus</name>
    <dbReference type="NCBI Taxonomy" id="85995"/>
    <lineage>
        <taxon>Eukaryota</taxon>
        <taxon>Fungi</taxon>
        <taxon>Dikarya</taxon>
        <taxon>Ascomycota</taxon>
        <taxon>Pezizomycotina</taxon>
        <taxon>Sordariomycetes</taxon>
        <taxon>Sordariomycetidae</taxon>
        <taxon>Sordariales</taxon>
        <taxon>Chaetomiaceae</taxon>
        <taxon>Mycothermus</taxon>
    </lineage>
</organism>
<reference evidence="15 16" key="1">
    <citation type="journal article" date="2024" name="Commun. Biol.">
        <title>Comparative genomic analysis of thermophilic fungi reveals convergent evolutionary adaptations and gene losses.</title>
        <authorList>
            <person name="Steindorff A.S."/>
            <person name="Aguilar-Pontes M.V."/>
            <person name="Robinson A.J."/>
            <person name="Andreopoulos B."/>
            <person name="LaButti K."/>
            <person name="Kuo A."/>
            <person name="Mondo S."/>
            <person name="Riley R."/>
            <person name="Otillar R."/>
            <person name="Haridas S."/>
            <person name="Lipzen A."/>
            <person name="Grimwood J."/>
            <person name="Schmutz J."/>
            <person name="Clum A."/>
            <person name="Reid I.D."/>
            <person name="Moisan M.C."/>
            <person name="Butler G."/>
            <person name="Nguyen T.T.M."/>
            <person name="Dewar K."/>
            <person name="Conant G."/>
            <person name="Drula E."/>
            <person name="Henrissat B."/>
            <person name="Hansel C."/>
            <person name="Singer S."/>
            <person name="Hutchinson M.I."/>
            <person name="de Vries R.P."/>
            <person name="Natvig D.O."/>
            <person name="Powell A.J."/>
            <person name="Tsang A."/>
            <person name="Grigoriev I.V."/>
        </authorList>
    </citation>
    <scope>NUCLEOTIDE SEQUENCE [LARGE SCALE GENOMIC DNA]</scope>
    <source>
        <strain evidence="15 16">CBS 620.91</strain>
    </source>
</reference>
<feature type="region of interest" description="Disordered" evidence="12">
    <location>
        <begin position="574"/>
        <end position="745"/>
    </location>
</feature>
<evidence type="ECO:0000259" key="14">
    <source>
        <dbReference type="SMART" id="SM01024"/>
    </source>
</evidence>
<dbReference type="Pfam" id="PF25426">
    <property type="entry name" value="AAA_lid_BCS1"/>
    <property type="match status" value="1"/>
</dbReference>
<feature type="domain" description="AAA+ ATPase" evidence="13">
    <location>
        <begin position="324"/>
        <end position="514"/>
    </location>
</feature>
<keyword evidence="16" id="KW-1185">Reference proteome</keyword>
<evidence type="ECO:0008006" key="17">
    <source>
        <dbReference type="Google" id="ProtNLM"/>
    </source>
</evidence>
<dbReference type="Gene3D" id="3.40.50.300">
    <property type="entry name" value="P-loop containing nucleotide triphosphate hydrolases"/>
    <property type="match status" value="1"/>
</dbReference>
<feature type="compositionally biased region" description="Low complexity" evidence="12">
    <location>
        <begin position="678"/>
        <end position="723"/>
    </location>
</feature>
<dbReference type="Pfam" id="PF08740">
    <property type="entry name" value="BCS1_N"/>
    <property type="match status" value="1"/>
</dbReference>
<feature type="domain" description="BCS1 N-terminal" evidence="14">
    <location>
        <begin position="77"/>
        <end position="291"/>
    </location>
</feature>
<comment type="subcellular location">
    <subcellularLocation>
        <location evidence="1">Mitochondrion inner membrane</location>
        <topology evidence="1">Single-pass membrane protein</topology>
    </subcellularLocation>
</comment>
<comment type="similarity">
    <text evidence="2">Belongs to the AAA ATPase family. BCS1 subfamily.</text>
</comment>
<proteinExistence type="inferred from homology"/>
<keyword evidence="4" id="KW-0547">Nucleotide-binding</keyword>
<gene>
    <name evidence="15" type="ORF">VTJ49DRAFT_7128</name>
</gene>
<keyword evidence="9" id="KW-0496">Mitochondrion</keyword>
<feature type="compositionally biased region" description="Basic residues" evidence="12">
    <location>
        <begin position="436"/>
        <end position="447"/>
    </location>
</feature>
<evidence type="ECO:0000256" key="11">
    <source>
        <dbReference type="ARBA" id="ARBA00048778"/>
    </source>
</evidence>
<dbReference type="Pfam" id="PF00004">
    <property type="entry name" value="AAA"/>
    <property type="match status" value="2"/>
</dbReference>
<dbReference type="SMART" id="SM00382">
    <property type="entry name" value="AAA"/>
    <property type="match status" value="1"/>
</dbReference>
<sequence>MMDLHSLIRGALPPNATSSSSHGGNGSASHALRDEFLDNLTPLLGVGLQFNPLMRLFMVFNHIFGSRLGIDPTYVLTVVGLLWAANKLWNQLSFTFFSLAQKHFMVSIKINEADDIYRHLMKWLAAQPQLVNSRALIAETDCRGAWEEDFDEIELHFTHIAPDASNVFLNFSHQEAKTPPRFTPATGSHSFWFRGRYFMLLREQQSMLNPNASMHGGPMIQDRQDLVISCFGRSPDPIKKLLQHAKEQFYQDHQAKTIIRRPAGHSVRRYGPGRHNWHQVADRPVRPMRTVVLDDVQKIRVLTDMNEYLHPATPRWYANRGIPLRRGYLFHGPPGTGKTSLSFALAGVFGLDIYVISLLDPNLTEEDLLGLFNSLPRRCIVLLEDIDSAGLKRPDDPAVSSSSSSEDDEGGSEDSEDANKDKDKEKDKEKDNNNKRSSKKSRSHKKNNNSNNNNGDSTDDKKGISLSGLLNAIDGVASHEGRVLIMTTNKPESLDEALIRPGRVDLQVAFTNATHQQAKELFIRMYEPEDGCYGASSGKSKASLSPALSKAMSELSLRKGSLPSPKRLVEKVMAKTKKAETTTTALPSPPPTPFSLASEASASSSSSTSSVIGNSSDRDGNLTDVSSATEVESWDDDEEDGEKEKDPLFPVLSSDSNNTPKQNTRVGRGMVQQEGGPTTTTTTTTTITTTTTTTTTKPQRKPAPLTLPSPTTTTSPNPETVETAISLQQGKTHGEEEDDEPPLTSPAELASIAASFASLIPSGVFSPAELQGFLLKRKKTPRRAAREARAWVAGMLAKKAGGSKVLGTDVQ</sequence>
<dbReference type="InterPro" id="IPR027417">
    <property type="entry name" value="P-loop_NTPase"/>
</dbReference>
<evidence type="ECO:0000256" key="10">
    <source>
        <dbReference type="ARBA" id="ARBA00023136"/>
    </source>
</evidence>
<evidence type="ECO:0000256" key="12">
    <source>
        <dbReference type="SAM" id="MobiDB-lite"/>
    </source>
</evidence>
<evidence type="ECO:0000313" key="15">
    <source>
        <dbReference type="EMBL" id="KAL1841348.1"/>
    </source>
</evidence>
<name>A0ABR3VI45_HUMIN</name>
<keyword evidence="10" id="KW-0472">Membrane</keyword>
<keyword evidence="5" id="KW-0999">Mitochondrion inner membrane</keyword>
<dbReference type="SMART" id="SM01024">
    <property type="entry name" value="BCS1_N"/>
    <property type="match status" value="1"/>
</dbReference>
<evidence type="ECO:0000256" key="8">
    <source>
        <dbReference type="ARBA" id="ARBA00022989"/>
    </source>
</evidence>
<evidence type="ECO:0000259" key="13">
    <source>
        <dbReference type="SMART" id="SM00382"/>
    </source>
</evidence>
<evidence type="ECO:0000256" key="3">
    <source>
        <dbReference type="ARBA" id="ARBA00022692"/>
    </source>
</evidence>
<dbReference type="InterPro" id="IPR003593">
    <property type="entry name" value="AAA+_ATPase"/>
</dbReference>
<evidence type="ECO:0000256" key="6">
    <source>
        <dbReference type="ARBA" id="ARBA00022801"/>
    </source>
</evidence>
<comment type="catalytic activity">
    <reaction evidence="11">
        <text>ATP + H2O = ADP + phosphate + H(+)</text>
        <dbReference type="Rhea" id="RHEA:13065"/>
        <dbReference type="ChEBI" id="CHEBI:15377"/>
        <dbReference type="ChEBI" id="CHEBI:15378"/>
        <dbReference type="ChEBI" id="CHEBI:30616"/>
        <dbReference type="ChEBI" id="CHEBI:43474"/>
        <dbReference type="ChEBI" id="CHEBI:456216"/>
    </reaction>
    <physiologicalReaction direction="left-to-right" evidence="11">
        <dbReference type="Rhea" id="RHEA:13066"/>
    </physiologicalReaction>
</comment>
<keyword evidence="8" id="KW-1133">Transmembrane helix</keyword>
<dbReference type="InterPro" id="IPR003960">
    <property type="entry name" value="ATPase_AAA_CS"/>
</dbReference>
<evidence type="ECO:0000256" key="7">
    <source>
        <dbReference type="ARBA" id="ARBA00022840"/>
    </source>
</evidence>
<dbReference type="InterPro" id="IPR050747">
    <property type="entry name" value="Mitochondrial_chaperone_BCS1"/>
</dbReference>
<dbReference type="InterPro" id="IPR014851">
    <property type="entry name" value="BCS1_N"/>
</dbReference>
<feature type="region of interest" description="Disordered" evidence="12">
    <location>
        <begin position="391"/>
        <end position="462"/>
    </location>
</feature>
<dbReference type="EMBL" id="JAZGSY010000078">
    <property type="protein sequence ID" value="KAL1841348.1"/>
    <property type="molecule type" value="Genomic_DNA"/>
</dbReference>
<accession>A0ABR3VI45</accession>
<keyword evidence="3" id="KW-0812">Transmembrane</keyword>
<keyword evidence="7" id="KW-0067">ATP-binding</keyword>
<feature type="compositionally biased region" description="Polar residues" evidence="12">
    <location>
        <begin position="653"/>
        <end position="665"/>
    </location>
</feature>
<feature type="compositionally biased region" description="Acidic residues" evidence="12">
    <location>
        <begin position="632"/>
        <end position="641"/>
    </location>
</feature>
<feature type="compositionally biased region" description="Low complexity" evidence="12">
    <location>
        <begin position="594"/>
        <end position="615"/>
    </location>
</feature>
<feature type="compositionally biased region" description="Basic and acidic residues" evidence="12">
    <location>
        <begin position="417"/>
        <end position="434"/>
    </location>
</feature>